<keyword evidence="12" id="KW-0812">Transmembrane</keyword>
<dbReference type="PANTHER" id="PTHR30040:SF2">
    <property type="entry name" value="FAD:PROTEIN FMN TRANSFERASE"/>
    <property type="match status" value="1"/>
</dbReference>
<sequence length="383" mass="43408">MNSQKFKPFYAVFILFFVFAVLFFSRYPQGLKEYAKTDAVLGTVCRVRLLTEKPEKEAHEILNSVFTELFRLESLFNANSDIQHTNRYEISELEKVNRLAGTEPVEVSEELYSLVKTSIFFAEKTDGAFNPAIGPLVKLWNIGFNEAETAYPNKQNGDVELIPSKEKIEAVLPLLDYRDIILSENGSQHKTIFLRKKGMRLDLGGIAKGYAADKASLLIVSAGIKNALIDLGGNISVIGKNPSNKNWKIGIKNPNLGKNNSIMNMEVTDRSLVTSGNYERYFIREGVLYHHILDSKTGYPVKNDLNAVSILCKKSVYADVLSTACFVLGREKSQRLLNELEKPEYEAEAFFFFKDNTVSHLSDLKNENFKFEITDKEFKENTF</sequence>
<feature type="binding site" evidence="11">
    <location>
        <position position="319"/>
    </location>
    <ligand>
        <name>Mg(2+)</name>
        <dbReference type="ChEBI" id="CHEBI:18420"/>
    </ligand>
</feature>
<keyword evidence="4 10" id="KW-0808">Transferase</keyword>
<keyword evidence="12" id="KW-0472">Membrane</keyword>
<evidence type="ECO:0000256" key="11">
    <source>
        <dbReference type="PIRSR" id="PIRSR006268-2"/>
    </source>
</evidence>
<dbReference type="EMBL" id="CP061839">
    <property type="protein sequence ID" value="QOW60071.1"/>
    <property type="molecule type" value="Genomic_DNA"/>
</dbReference>
<accession>A0A7S6WMZ3</accession>
<evidence type="ECO:0000256" key="9">
    <source>
        <dbReference type="ARBA" id="ARBA00048540"/>
    </source>
</evidence>
<gene>
    <name evidence="13" type="ORF">IFE08_09470</name>
</gene>
<dbReference type="Pfam" id="PF02424">
    <property type="entry name" value="ApbE"/>
    <property type="match status" value="1"/>
</dbReference>
<dbReference type="PIRSF" id="PIRSF006268">
    <property type="entry name" value="ApbE"/>
    <property type="match status" value="1"/>
</dbReference>
<reference evidence="13 14" key="1">
    <citation type="submission" date="2020-09" db="EMBL/GenBank/DDBJ databases">
        <title>Characterization of Treponema spp. from bovine digital dermatitis in Korea.</title>
        <authorList>
            <person name="Espiritu H.M."/>
            <person name="Cho Y.I."/>
            <person name="Mamuad L."/>
        </authorList>
    </citation>
    <scope>NUCLEOTIDE SEQUENCE [LARGE SCALE GENOMIC DNA]</scope>
    <source>
        <strain evidence="13 14">KS1</strain>
    </source>
</reference>
<protein>
    <recommendedName>
        <fullName evidence="2 10">FAD:protein FMN transferase</fullName>
        <ecNumber evidence="1 10">2.7.1.180</ecNumber>
    </recommendedName>
    <alternativeName>
        <fullName evidence="8 10">Flavin transferase</fullName>
    </alternativeName>
</protein>
<keyword evidence="5 10" id="KW-0479">Metal-binding</keyword>
<comment type="cofactor">
    <cofactor evidence="11">
        <name>Mg(2+)</name>
        <dbReference type="ChEBI" id="CHEBI:18420"/>
    </cofactor>
    <cofactor evidence="11">
        <name>Mn(2+)</name>
        <dbReference type="ChEBI" id="CHEBI:29035"/>
    </cofactor>
    <text evidence="11">Magnesium. Can also use manganese.</text>
</comment>
<dbReference type="InterPro" id="IPR024932">
    <property type="entry name" value="ApbE"/>
</dbReference>
<dbReference type="AlphaFoldDB" id="A0A7S6WMZ3"/>
<keyword evidence="12" id="KW-1133">Transmembrane helix</keyword>
<evidence type="ECO:0000256" key="8">
    <source>
        <dbReference type="ARBA" id="ARBA00031306"/>
    </source>
</evidence>
<feature type="transmembrane region" description="Helical" evidence="12">
    <location>
        <begin position="9"/>
        <end position="27"/>
    </location>
</feature>
<dbReference type="RefSeq" id="WP_194075680.1">
    <property type="nucleotide sequence ID" value="NZ_CP061839.1"/>
</dbReference>
<dbReference type="GO" id="GO:0046872">
    <property type="term" value="F:metal ion binding"/>
    <property type="evidence" value="ECO:0007669"/>
    <property type="project" value="UniProtKB-UniRule"/>
</dbReference>
<proteinExistence type="inferred from homology"/>
<evidence type="ECO:0000313" key="13">
    <source>
        <dbReference type="EMBL" id="QOW60071.1"/>
    </source>
</evidence>
<dbReference type="PANTHER" id="PTHR30040">
    <property type="entry name" value="THIAMINE BIOSYNTHESIS LIPOPROTEIN APBE"/>
    <property type="match status" value="1"/>
</dbReference>
<feature type="binding site" evidence="11">
    <location>
        <position position="205"/>
    </location>
    <ligand>
        <name>Mg(2+)</name>
        <dbReference type="ChEBI" id="CHEBI:18420"/>
    </ligand>
</feature>
<evidence type="ECO:0000256" key="4">
    <source>
        <dbReference type="ARBA" id="ARBA00022679"/>
    </source>
</evidence>
<evidence type="ECO:0000256" key="7">
    <source>
        <dbReference type="ARBA" id="ARBA00022842"/>
    </source>
</evidence>
<dbReference type="SUPFAM" id="SSF143631">
    <property type="entry name" value="ApbE-like"/>
    <property type="match status" value="1"/>
</dbReference>
<dbReference type="EC" id="2.7.1.180" evidence="1 10"/>
<keyword evidence="7 10" id="KW-0460">Magnesium</keyword>
<comment type="similarity">
    <text evidence="10">Belongs to the ApbE family.</text>
</comment>
<feature type="binding site" evidence="11">
    <location>
        <position position="323"/>
    </location>
    <ligand>
        <name>Mg(2+)</name>
        <dbReference type="ChEBI" id="CHEBI:18420"/>
    </ligand>
</feature>
<dbReference type="InterPro" id="IPR003374">
    <property type="entry name" value="ApbE-like_sf"/>
</dbReference>
<comment type="catalytic activity">
    <reaction evidence="9 10">
        <text>L-threonyl-[protein] + FAD = FMN-L-threonyl-[protein] + AMP + H(+)</text>
        <dbReference type="Rhea" id="RHEA:36847"/>
        <dbReference type="Rhea" id="RHEA-COMP:11060"/>
        <dbReference type="Rhea" id="RHEA-COMP:11061"/>
        <dbReference type="ChEBI" id="CHEBI:15378"/>
        <dbReference type="ChEBI" id="CHEBI:30013"/>
        <dbReference type="ChEBI" id="CHEBI:57692"/>
        <dbReference type="ChEBI" id="CHEBI:74257"/>
        <dbReference type="ChEBI" id="CHEBI:456215"/>
        <dbReference type="EC" id="2.7.1.180"/>
    </reaction>
</comment>
<keyword evidence="6 10" id="KW-0274">FAD</keyword>
<evidence type="ECO:0000256" key="10">
    <source>
        <dbReference type="PIRNR" id="PIRNR006268"/>
    </source>
</evidence>
<dbReference type="Gene3D" id="3.10.520.10">
    <property type="entry name" value="ApbE-like domains"/>
    <property type="match status" value="1"/>
</dbReference>
<name>A0A7S6WMZ3_9SPIR</name>
<dbReference type="Proteomes" id="UP000593915">
    <property type="component" value="Chromosome"/>
</dbReference>
<evidence type="ECO:0000256" key="3">
    <source>
        <dbReference type="ARBA" id="ARBA00022630"/>
    </source>
</evidence>
<evidence type="ECO:0000256" key="1">
    <source>
        <dbReference type="ARBA" id="ARBA00011955"/>
    </source>
</evidence>
<evidence type="ECO:0000256" key="5">
    <source>
        <dbReference type="ARBA" id="ARBA00022723"/>
    </source>
</evidence>
<evidence type="ECO:0000256" key="2">
    <source>
        <dbReference type="ARBA" id="ARBA00016337"/>
    </source>
</evidence>
<keyword evidence="3 10" id="KW-0285">Flavoprotein</keyword>
<evidence type="ECO:0000256" key="12">
    <source>
        <dbReference type="SAM" id="Phobius"/>
    </source>
</evidence>
<evidence type="ECO:0000313" key="14">
    <source>
        <dbReference type="Proteomes" id="UP000593915"/>
    </source>
</evidence>
<evidence type="ECO:0000256" key="6">
    <source>
        <dbReference type="ARBA" id="ARBA00022827"/>
    </source>
</evidence>
<organism evidence="13 14">
    <name type="scientific">Treponema pedis</name>
    <dbReference type="NCBI Taxonomy" id="409322"/>
    <lineage>
        <taxon>Bacteria</taxon>
        <taxon>Pseudomonadati</taxon>
        <taxon>Spirochaetota</taxon>
        <taxon>Spirochaetia</taxon>
        <taxon>Spirochaetales</taxon>
        <taxon>Treponemataceae</taxon>
        <taxon>Treponema</taxon>
    </lineage>
</organism>
<dbReference type="GO" id="GO:0016740">
    <property type="term" value="F:transferase activity"/>
    <property type="evidence" value="ECO:0007669"/>
    <property type="project" value="UniProtKB-UniRule"/>
</dbReference>